<reference evidence="1" key="1">
    <citation type="journal article" date="2022" name="bioRxiv">
        <title>Sequencing and chromosome-scale assembly of the giantPleurodeles waltlgenome.</title>
        <authorList>
            <person name="Brown T."/>
            <person name="Elewa A."/>
            <person name="Iarovenko S."/>
            <person name="Subramanian E."/>
            <person name="Araus A.J."/>
            <person name="Petzold A."/>
            <person name="Susuki M."/>
            <person name="Suzuki K.-i.T."/>
            <person name="Hayashi T."/>
            <person name="Toyoda A."/>
            <person name="Oliveira C."/>
            <person name="Osipova E."/>
            <person name="Leigh N.D."/>
            <person name="Simon A."/>
            <person name="Yun M.H."/>
        </authorList>
    </citation>
    <scope>NUCLEOTIDE SEQUENCE</scope>
    <source>
        <strain evidence="1">20211129_DDA</strain>
        <tissue evidence="1">Liver</tissue>
    </source>
</reference>
<gene>
    <name evidence="1" type="ORF">NDU88_011007</name>
</gene>
<comment type="caution">
    <text evidence="1">The sequence shown here is derived from an EMBL/GenBank/DDBJ whole genome shotgun (WGS) entry which is preliminary data.</text>
</comment>
<name>A0AAV7PXP8_PLEWA</name>
<evidence type="ECO:0000313" key="1">
    <source>
        <dbReference type="EMBL" id="KAJ1132704.1"/>
    </source>
</evidence>
<accession>A0AAV7PXP8</accession>
<dbReference type="AlphaFoldDB" id="A0AAV7PXP8"/>
<organism evidence="1 2">
    <name type="scientific">Pleurodeles waltl</name>
    <name type="common">Iberian ribbed newt</name>
    <dbReference type="NCBI Taxonomy" id="8319"/>
    <lineage>
        <taxon>Eukaryota</taxon>
        <taxon>Metazoa</taxon>
        <taxon>Chordata</taxon>
        <taxon>Craniata</taxon>
        <taxon>Vertebrata</taxon>
        <taxon>Euteleostomi</taxon>
        <taxon>Amphibia</taxon>
        <taxon>Batrachia</taxon>
        <taxon>Caudata</taxon>
        <taxon>Salamandroidea</taxon>
        <taxon>Salamandridae</taxon>
        <taxon>Pleurodelinae</taxon>
        <taxon>Pleurodeles</taxon>
    </lineage>
</organism>
<dbReference type="EMBL" id="JANPWB010000011">
    <property type="protein sequence ID" value="KAJ1132704.1"/>
    <property type="molecule type" value="Genomic_DNA"/>
</dbReference>
<proteinExistence type="predicted"/>
<protein>
    <submittedName>
        <fullName evidence="1">Uncharacterized protein</fullName>
    </submittedName>
</protein>
<keyword evidence="2" id="KW-1185">Reference proteome</keyword>
<evidence type="ECO:0000313" key="2">
    <source>
        <dbReference type="Proteomes" id="UP001066276"/>
    </source>
</evidence>
<sequence>MRYIVSSFPAAAVPETYGAYQAYLERIRVPGAEEADASEQEWDKGTPRTYLEEVRKEIYEALRRTR</sequence>
<dbReference type="Proteomes" id="UP001066276">
    <property type="component" value="Chromosome 7"/>
</dbReference>